<gene>
    <name evidence="4" type="ORF">ACFY35_21965</name>
</gene>
<keyword evidence="3" id="KW-0949">S-adenosyl-L-methionine</keyword>
<dbReference type="PANTHER" id="PTHR43167:SF1">
    <property type="entry name" value="PUTATIVE (AFU_ORTHOLOGUE AFUA_6G01830)-RELATED"/>
    <property type="match status" value="1"/>
</dbReference>
<dbReference type="InterPro" id="IPR029063">
    <property type="entry name" value="SAM-dependent_MTases_sf"/>
</dbReference>
<name>A0ABW6WFP3_9ACTN</name>
<dbReference type="PROSITE" id="PS51682">
    <property type="entry name" value="SAM_OMT_I"/>
    <property type="match status" value="1"/>
</dbReference>
<accession>A0ABW6WFP3</accession>
<dbReference type="GO" id="GO:0008168">
    <property type="term" value="F:methyltransferase activity"/>
    <property type="evidence" value="ECO:0007669"/>
    <property type="project" value="UniProtKB-KW"/>
</dbReference>
<dbReference type="Pfam" id="PF13578">
    <property type="entry name" value="Methyltransf_24"/>
    <property type="match status" value="1"/>
</dbReference>
<reference evidence="4 5" key="1">
    <citation type="submission" date="2024-10" db="EMBL/GenBank/DDBJ databases">
        <title>The Natural Products Discovery Center: Release of the First 8490 Sequenced Strains for Exploring Actinobacteria Biosynthetic Diversity.</title>
        <authorList>
            <person name="Kalkreuter E."/>
            <person name="Kautsar S.A."/>
            <person name="Yang D."/>
            <person name="Bader C.D."/>
            <person name="Teijaro C.N."/>
            <person name="Fluegel L."/>
            <person name="Davis C.M."/>
            <person name="Simpson J.R."/>
            <person name="Lauterbach L."/>
            <person name="Steele A.D."/>
            <person name="Gui C."/>
            <person name="Meng S."/>
            <person name="Li G."/>
            <person name="Viehrig K."/>
            <person name="Ye F."/>
            <person name="Su P."/>
            <person name="Kiefer A.F."/>
            <person name="Nichols A."/>
            <person name="Cepeda A.J."/>
            <person name="Yan W."/>
            <person name="Fan B."/>
            <person name="Jiang Y."/>
            <person name="Adhikari A."/>
            <person name="Zheng C.-J."/>
            <person name="Schuster L."/>
            <person name="Cowan T.M."/>
            <person name="Smanski M.J."/>
            <person name="Chevrette M.G."/>
            <person name="De Carvalho L.P.S."/>
            <person name="Shen B."/>
        </authorList>
    </citation>
    <scope>NUCLEOTIDE SEQUENCE [LARGE SCALE GENOMIC DNA]</scope>
    <source>
        <strain evidence="4 5">NPDC000087</strain>
    </source>
</reference>
<keyword evidence="1 4" id="KW-0489">Methyltransferase</keyword>
<sequence length="211" mass="22416">MTTLRTPPLWDVLERLHAAADNDSELELGPLPAGASSAERADHLAQVYMPVSAEGGGLLYSLVRAARPQIVVEFGTSYGISTLYLAAGVRDNEAGRVVTTELSETKVAAARWNLAEAGVGDLVEVLPGDALETLATIDGPIGLVLLDGWKNLYLPVLHLLEPRLTPGALVIADDSSFDSVQPYLAYVRDPANGYVSTAFPVEDGMEISCRA</sequence>
<keyword evidence="5" id="KW-1185">Reference proteome</keyword>
<comment type="caution">
    <text evidence="4">The sequence shown here is derived from an EMBL/GenBank/DDBJ whole genome shotgun (WGS) entry which is preliminary data.</text>
</comment>
<dbReference type="RefSeq" id="WP_040431351.1">
    <property type="nucleotide sequence ID" value="NZ_JBIAZU010000004.1"/>
</dbReference>
<evidence type="ECO:0000313" key="4">
    <source>
        <dbReference type="EMBL" id="MFF5292115.1"/>
    </source>
</evidence>
<organism evidence="4 5">
    <name type="scientific">Paractinoplanes globisporus</name>
    <dbReference type="NCBI Taxonomy" id="113565"/>
    <lineage>
        <taxon>Bacteria</taxon>
        <taxon>Bacillati</taxon>
        <taxon>Actinomycetota</taxon>
        <taxon>Actinomycetes</taxon>
        <taxon>Micromonosporales</taxon>
        <taxon>Micromonosporaceae</taxon>
        <taxon>Paractinoplanes</taxon>
    </lineage>
</organism>
<dbReference type="GO" id="GO:0032259">
    <property type="term" value="P:methylation"/>
    <property type="evidence" value="ECO:0007669"/>
    <property type="project" value="UniProtKB-KW"/>
</dbReference>
<evidence type="ECO:0000256" key="2">
    <source>
        <dbReference type="ARBA" id="ARBA00022679"/>
    </source>
</evidence>
<dbReference type="SUPFAM" id="SSF53335">
    <property type="entry name" value="S-adenosyl-L-methionine-dependent methyltransferases"/>
    <property type="match status" value="1"/>
</dbReference>
<dbReference type="Proteomes" id="UP001602245">
    <property type="component" value="Unassembled WGS sequence"/>
</dbReference>
<dbReference type="EMBL" id="JBIAZU010000004">
    <property type="protein sequence ID" value="MFF5292115.1"/>
    <property type="molecule type" value="Genomic_DNA"/>
</dbReference>
<dbReference type="EC" id="2.1.1.-" evidence="4"/>
<dbReference type="PANTHER" id="PTHR43167">
    <property type="entry name" value="PUTATIVE (AFU_ORTHOLOGUE AFUA_6G01830)-RELATED"/>
    <property type="match status" value="1"/>
</dbReference>
<evidence type="ECO:0000256" key="1">
    <source>
        <dbReference type="ARBA" id="ARBA00022603"/>
    </source>
</evidence>
<keyword evidence="2 4" id="KW-0808">Transferase</keyword>
<protein>
    <submittedName>
        <fullName evidence="4">O-methyltransferase</fullName>
        <ecNumber evidence="4">2.1.1.-</ecNumber>
    </submittedName>
</protein>
<dbReference type="Gene3D" id="3.40.50.150">
    <property type="entry name" value="Vaccinia Virus protein VP39"/>
    <property type="match status" value="1"/>
</dbReference>
<evidence type="ECO:0000256" key="3">
    <source>
        <dbReference type="ARBA" id="ARBA00022691"/>
    </source>
</evidence>
<dbReference type="CDD" id="cd02440">
    <property type="entry name" value="AdoMet_MTases"/>
    <property type="match status" value="1"/>
</dbReference>
<proteinExistence type="predicted"/>
<dbReference type="InterPro" id="IPR002935">
    <property type="entry name" value="SAM_O-MeTrfase"/>
</dbReference>
<evidence type="ECO:0000313" key="5">
    <source>
        <dbReference type="Proteomes" id="UP001602245"/>
    </source>
</evidence>